<evidence type="ECO:0000313" key="2">
    <source>
        <dbReference type="EMBL" id="TGK20047.1"/>
    </source>
</evidence>
<reference evidence="2" key="1">
    <citation type="journal article" date="2019" name="PLoS Negl. Trop. Dis.">
        <title>Revisiting the worldwide diversity of Leptospira species in the environment.</title>
        <authorList>
            <person name="Vincent A.T."/>
            <person name="Schiettekatte O."/>
            <person name="Bourhy P."/>
            <person name="Veyrier F.J."/>
            <person name="Picardeau M."/>
        </authorList>
    </citation>
    <scope>NUCLEOTIDE SEQUENCE [LARGE SCALE GENOMIC DNA]</scope>
    <source>
        <strain evidence="2">SCS5</strain>
    </source>
</reference>
<dbReference type="EMBL" id="RQEV01000007">
    <property type="protein sequence ID" value="TGK20047.1"/>
    <property type="molecule type" value="Genomic_DNA"/>
</dbReference>
<evidence type="ECO:0000256" key="1">
    <source>
        <dbReference type="SAM" id="MobiDB-lite"/>
    </source>
</evidence>
<organism evidence="2 3">
    <name type="scientific">Leptospira fluminis</name>
    <dbReference type="NCBI Taxonomy" id="2484979"/>
    <lineage>
        <taxon>Bacteria</taxon>
        <taxon>Pseudomonadati</taxon>
        <taxon>Spirochaetota</taxon>
        <taxon>Spirochaetia</taxon>
        <taxon>Leptospirales</taxon>
        <taxon>Leptospiraceae</taxon>
        <taxon>Leptospira</taxon>
    </lineage>
</organism>
<accession>A0A4R9GQY8</accession>
<name>A0A4R9GQY8_9LEPT</name>
<evidence type="ECO:0000313" key="3">
    <source>
        <dbReference type="Proteomes" id="UP000297855"/>
    </source>
</evidence>
<sequence>MKRTELERRERDLRKAQKKTETLQRRSKGSSIGDFIEQLSGLFRHDATEIFNTKDDIAILEVLEDMQAVIPQKKWDDVLRKAIKKTGVVEKERAYQELLELLSFEEEEDAESTEEVGV</sequence>
<gene>
    <name evidence="2" type="ORF">EHO61_05920</name>
</gene>
<protein>
    <submittedName>
        <fullName evidence="2">Uncharacterized protein</fullName>
    </submittedName>
</protein>
<feature type="region of interest" description="Disordered" evidence="1">
    <location>
        <begin position="1"/>
        <end position="30"/>
    </location>
</feature>
<dbReference type="NCBIfam" id="NF047642">
    <property type="entry name" value="LB_289_fam"/>
    <property type="match status" value="1"/>
</dbReference>
<keyword evidence="3" id="KW-1185">Reference proteome</keyword>
<feature type="compositionally biased region" description="Basic and acidic residues" evidence="1">
    <location>
        <begin position="1"/>
        <end position="24"/>
    </location>
</feature>
<comment type="caution">
    <text evidence="2">The sequence shown here is derived from an EMBL/GenBank/DDBJ whole genome shotgun (WGS) entry which is preliminary data.</text>
</comment>
<dbReference type="AlphaFoldDB" id="A0A4R9GQY8"/>
<dbReference type="OrthoDB" id="371212at2"/>
<proteinExistence type="predicted"/>
<dbReference type="Proteomes" id="UP000297855">
    <property type="component" value="Unassembled WGS sequence"/>
</dbReference>